<dbReference type="Pfam" id="PF01850">
    <property type="entry name" value="PIN"/>
    <property type="match status" value="1"/>
</dbReference>
<evidence type="ECO:0000313" key="10">
    <source>
        <dbReference type="Proteomes" id="UP001431902"/>
    </source>
</evidence>
<protein>
    <submittedName>
        <fullName evidence="9">Type II toxin-antitoxin system VapC family toxin</fullName>
    </submittedName>
</protein>
<dbReference type="PANTHER" id="PTHR33653:SF1">
    <property type="entry name" value="RIBONUCLEASE VAPC2"/>
    <property type="match status" value="1"/>
</dbReference>
<accession>A0ABT6X456</accession>
<dbReference type="PANTHER" id="PTHR33653">
    <property type="entry name" value="RIBONUCLEASE VAPC2"/>
    <property type="match status" value="1"/>
</dbReference>
<keyword evidence="5" id="KW-0378">Hydrolase</keyword>
<keyword evidence="3" id="KW-0540">Nuclease</keyword>
<feature type="domain" description="PIN" evidence="8">
    <location>
        <begin position="5"/>
        <end position="125"/>
    </location>
</feature>
<dbReference type="InterPro" id="IPR002716">
    <property type="entry name" value="PIN_dom"/>
</dbReference>
<gene>
    <name evidence="9" type="ORF">QLQ16_03475</name>
</gene>
<dbReference type="RefSeq" id="WP_283223295.1">
    <property type="nucleotide sequence ID" value="NZ_JASGBH010000002.1"/>
</dbReference>
<comment type="cofactor">
    <cofactor evidence="1">
        <name>Mg(2+)</name>
        <dbReference type="ChEBI" id="CHEBI:18420"/>
    </cofactor>
</comment>
<dbReference type="InterPro" id="IPR029060">
    <property type="entry name" value="PIN-like_dom_sf"/>
</dbReference>
<evidence type="ECO:0000259" key="8">
    <source>
        <dbReference type="Pfam" id="PF01850"/>
    </source>
</evidence>
<name>A0ABT6X456_9BURK</name>
<keyword evidence="6" id="KW-0460">Magnesium</keyword>
<proteinExistence type="inferred from homology"/>
<evidence type="ECO:0000256" key="6">
    <source>
        <dbReference type="ARBA" id="ARBA00022842"/>
    </source>
</evidence>
<reference evidence="9" key="1">
    <citation type="submission" date="2023-05" db="EMBL/GenBank/DDBJ databases">
        <title>Limnohabitans sp. strain HM2-2 Genome sequencing and assembly.</title>
        <authorList>
            <person name="Jung Y."/>
        </authorList>
    </citation>
    <scope>NUCLEOTIDE SEQUENCE</scope>
    <source>
        <strain evidence="9">HM2-2</strain>
    </source>
</reference>
<dbReference type="CDD" id="cd18740">
    <property type="entry name" value="PIN_VapC4-5_FitB-like"/>
    <property type="match status" value="1"/>
</dbReference>
<sequence length="132" mass="14326">MSPRYMLDTNTVSHIIKRHPQVIQRLLAVPMHTVCISAITAGELSFGLAKRPEAMALKAAVTEFLRRVDVLPWDAAVAHTYGTVRAQLQSMGTPLAALDTQIAAHALHAQATLVSSDKAFVQVAGLQLENWS</sequence>
<dbReference type="Gene3D" id="3.40.50.1010">
    <property type="entry name" value="5'-nuclease"/>
    <property type="match status" value="1"/>
</dbReference>
<evidence type="ECO:0000256" key="4">
    <source>
        <dbReference type="ARBA" id="ARBA00022723"/>
    </source>
</evidence>
<dbReference type="EMBL" id="JASGBH010000002">
    <property type="protein sequence ID" value="MDI9232890.1"/>
    <property type="molecule type" value="Genomic_DNA"/>
</dbReference>
<keyword evidence="10" id="KW-1185">Reference proteome</keyword>
<organism evidence="9 10">
    <name type="scientific">Limnohabitans lacus</name>
    <dbReference type="NCBI Taxonomy" id="3045173"/>
    <lineage>
        <taxon>Bacteria</taxon>
        <taxon>Pseudomonadati</taxon>
        <taxon>Pseudomonadota</taxon>
        <taxon>Betaproteobacteria</taxon>
        <taxon>Burkholderiales</taxon>
        <taxon>Comamonadaceae</taxon>
        <taxon>Limnohabitans</taxon>
    </lineage>
</organism>
<dbReference type="InterPro" id="IPR050556">
    <property type="entry name" value="Type_II_TA_system_RNase"/>
</dbReference>
<comment type="similarity">
    <text evidence="7">Belongs to the PINc/VapC protein family.</text>
</comment>
<keyword evidence="2" id="KW-1277">Toxin-antitoxin system</keyword>
<evidence type="ECO:0000313" key="9">
    <source>
        <dbReference type="EMBL" id="MDI9232890.1"/>
    </source>
</evidence>
<keyword evidence="4" id="KW-0479">Metal-binding</keyword>
<evidence type="ECO:0000256" key="7">
    <source>
        <dbReference type="ARBA" id="ARBA00038093"/>
    </source>
</evidence>
<dbReference type="Proteomes" id="UP001431902">
    <property type="component" value="Unassembled WGS sequence"/>
</dbReference>
<evidence type="ECO:0000256" key="1">
    <source>
        <dbReference type="ARBA" id="ARBA00001946"/>
    </source>
</evidence>
<evidence type="ECO:0000256" key="3">
    <source>
        <dbReference type="ARBA" id="ARBA00022722"/>
    </source>
</evidence>
<comment type="caution">
    <text evidence="9">The sequence shown here is derived from an EMBL/GenBank/DDBJ whole genome shotgun (WGS) entry which is preliminary data.</text>
</comment>
<dbReference type="SUPFAM" id="SSF88723">
    <property type="entry name" value="PIN domain-like"/>
    <property type="match status" value="1"/>
</dbReference>
<evidence type="ECO:0000256" key="2">
    <source>
        <dbReference type="ARBA" id="ARBA00022649"/>
    </source>
</evidence>
<evidence type="ECO:0000256" key="5">
    <source>
        <dbReference type="ARBA" id="ARBA00022801"/>
    </source>
</evidence>